<feature type="region of interest" description="Disordered" evidence="1">
    <location>
        <begin position="108"/>
        <end position="129"/>
    </location>
</feature>
<dbReference type="AlphaFoldDB" id="X8JN95"/>
<comment type="caution">
    <text evidence="2">The sequence shown here is derived from an EMBL/GenBank/DDBJ whole genome shotgun (WGS) entry which is preliminary data.</text>
</comment>
<evidence type="ECO:0000313" key="2">
    <source>
        <dbReference type="EMBL" id="EUC65159.1"/>
    </source>
</evidence>
<dbReference type="Proteomes" id="UP000030108">
    <property type="component" value="Unassembled WGS sequence"/>
</dbReference>
<proteinExistence type="predicted"/>
<gene>
    <name evidence="2" type="ORF">RSOL_443140</name>
</gene>
<feature type="region of interest" description="Disordered" evidence="1">
    <location>
        <begin position="16"/>
        <end position="50"/>
    </location>
</feature>
<reference evidence="3" key="1">
    <citation type="journal article" date="2014" name="Genome Announc.">
        <title>Draft genome sequence of the plant-pathogenic soil fungus Rhizoctonia solani anastomosis group 3 strain Rhs1AP.</title>
        <authorList>
            <person name="Cubeta M.A."/>
            <person name="Thomas E."/>
            <person name="Dean R.A."/>
            <person name="Jabaji S."/>
            <person name="Neate S.M."/>
            <person name="Tavantzis S."/>
            <person name="Toda T."/>
            <person name="Vilgalys R."/>
            <person name="Bharathan N."/>
            <person name="Fedorova-Abrams N."/>
            <person name="Pakala S.B."/>
            <person name="Pakala S.M."/>
            <person name="Zafar N."/>
            <person name="Joardar V."/>
            <person name="Losada L."/>
            <person name="Nierman W.C."/>
        </authorList>
    </citation>
    <scope>NUCLEOTIDE SEQUENCE [LARGE SCALE GENOMIC DNA]</scope>
    <source>
        <strain evidence="3">AG-3</strain>
    </source>
</reference>
<feature type="compositionally biased region" description="Basic and acidic residues" evidence="1">
    <location>
        <begin position="40"/>
        <end position="50"/>
    </location>
</feature>
<sequence length="129" mass="14752">MIPNWAASALVIEPQMQKEAHSSQELHFGCYQPHTTSKPPSDRDSEQREHRNWRGFVQRCSPNHNWFQWNPQGGCYLDYEPESCGQLIKGGCSAQAIGGTGVTRWNKLPSNRPRPWSSHAHASHKFDRL</sequence>
<organism evidence="2 3">
    <name type="scientific">Rhizoctonia solani AG-3 Rhs1AP</name>
    <dbReference type="NCBI Taxonomy" id="1086054"/>
    <lineage>
        <taxon>Eukaryota</taxon>
        <taxon>Fungi</taxon>
        <taxon>Dikarya</taxon>
        <taxon>Basidiomycota</taxon>
        <taxon>Agaricomycotina</taxon>
        <taxon>Agaricomycetes</taxon>
        <taxon>Cantharellales</taxon>
        <taxon>Ceratobasidiaceae</taxon>
        <taxon>Rhizoctonia</taxon>
    </lineage>
</organism>
<protein>
    <submittedName>
        <fullName evidence="2">Uncharacterized protein</fullName>
    </submittedName>
</protein>
<name>X8JN95_9AGAM</name>
<evidence type="ECO:0000313" key="3">
    <source>
        <dbReference type="Proteomes" id="UP000030108"/>
    </source>
</evidence>
<accession>X8JN95</accession>
<dbReference type="EMBL" id="JATN01000311">
    <property type="protein sequence ID" value="EUC65159.1"/>
    <property type="molecule type" value="Genomic_DNA"/>
</dbReference>
<evidence type="ECO:0000256" key="1">
    <source>
        <dbReference type="SAM" id="MobiDB-lite"/>
    </source>
</evidence>